<accession>A0A6P1Y0F2</accession>
<dbReference type="EMBL" id="CP048020">
    <property type="protein sequence ID" value="QHX43258.1"/>
    <property type="molecule type" value="Genomic_DNA"/>
</dbReference>
<reference evidence="3 4" key="1">
    <citation type="submission" date="2020-01" db="EMBL/GenBank/DDBJ databases">
        <title>Complete genome sequence of a human oral phylogroup 1 Treponema sp. strain ATCC 700766, originally isolated from periodontitis dental plaque.</title>
        <authorList>
            <person name="Chan Y."/>
            <person name="Huo Y.-B."/>
            <person name="Yu X.-L."/>
            <person name="Zeng H."/>
            <person name="Leung W.-K."/>
            <person name="Watt R.M."/>
        </authorList>
    </citation>
    <scope>NUCLEOTIDE SEQUENCE [LARGE SCALE GENOMIC DNA]</scope>
    <source>
        <strain evidence="3 4">OMZ 804</strain>
    </source>
</reference>
<feature type="compositionally biased region" description="Low complexity" evidence="1">
    <location>
        <begin position="262"/>
        <end position="276"/>
    </location>
</feature>
<feature type="compositionally biased region" description="Basic and acidic residues" evidence="1">
    <location>
        <begin position="196"/>
        <end position="205"/>
    </location>
</feature>
<gene>
    <name evidence="3" type="ORF">GWP43_07140</name>
</gene>
<dbReference type="InterPro" id="IPR007730">
    <property type="entry name" value="SPOR-like_dom"/>
</dbReference>
<organism evidence="3 4">
    <name type="scientific">Treponema vincentii</name>
    <dbReference type="NCBI Taxonomy" id="69710"/>
    <lineage>
        <taxon>Bacteria</taxon>
        <taxon>Pseudomonadati</taxon>
        <taxon>Spirochaetota</taxon>
        <taxon>Spirochaetia</taxon>
        <taxon>Spirochaetales</taxon>
        <taxon>Treponemataceae</taxon>
        <taxon>Treponema</taxon>
    </lineage>
</organism>
<evidence type="ECO:0000313" key="4">
    <source>
        <dbReference type="Proteomes" id="UP000464374"/>
    </source>
</evidence>
<evidence type="ECO:0000313" key="3">
    <source>
        <dbReference type="EMBL" id="QHX43258.1"/>
    </source>
</evidence>
<proteinExistence type="predicted"/>
<dbReference type="KEGG" id="trz:GWP43_07140"/>
<feature type="compositionally biased region" description="Low complexity" evidence="1">
    <location>
        <begin position="284"/>
        <end position="305"/>
    </location>
</feature>
<dbReference type="GO" id="GO:0042834">
    <property type="term" value="F:peptidoglycan binding"/>
    <property type="evidence" value="ECO:0007669"/>
    <property type="project" value="InterPro"/>
</dbReference>
<feature type="region of interest" description="Disordered" evidence="1">
    <location>
        <begin position="123"/>
        <end position="333"/>
    </location>
</feature>
<name>A0A6P1Y0F2_9SPIR</name>
<dbReference type="PROSITE" id="PS51724">
    <property type="entry name" value="SPOR"/>
    <property type="match status" value="1"/>
</dbReference>
<dbReference type="Pfam" id="PF05036">
    <property type="entry name" value="SPOR"/>
    <property type="match status" value="1"/>
</dbReference>
<dbReference type="InterPro" id="IPR036680">
    <property type="entry name" value="SPOR-like_sf"/>
</dbReference>
<sequence length="562" mass="61141">MIKKIMTVLSMLILSTALIWAVWEGNAVAGSQEEFPAGLFASSDLFPKYTLIEITNLEQNITSRAVVIDNEGAQGVLVKVSPDLARVLAIKEDSTVRIRVSIPPLVAEEGADPVLLGKVEERQPTPTAVPEKPAEEAPQTSPVEAVPIEEPVQPAEKPIQEDNNRKDPYEEPIQNEAVIQNEPVPPEVAEPVKPAVEPKGEKNEEVAPMTVAEIETPVQPEPEEPVSPIAEVEEPTQPEKAPEEPMAPIAEVEEPSQPEKTPAAPAAPVAEVSEPVLPEPEIVPAPAAVSEVTEPVEFSASSEYSAEAEKPVLDAPPIQEAPIEEESESSAEYTKPVVQVAEIAVPETASGLDALLSPVPEVSTPIEPEPVTVDEAESEKDMEKPTVEPELPAVEPKEEPVEESEELQDEPEVVIAKEALAGKEPKDDTTEDDLITENHVMLVPSEPRVPMKEYIPAPKEPEQPALPASPVVTQPAEELYTANVLTKGAFYVQIGWFKDMLNVESFVQRYGKQYPIAVEKSPMTKGIFYKVYIGPLKKDERGAILENFQKLGFKDAFLKKVP</sequence>
<dbReference type="Gene3D" id="3.30.70.1070">
    <property type="entry name" value="Sporulation related repeat"/>
    <property type="match status" value="1"/>
</dbReference>
<feature type="region of interest" description="Disordered" evidence="1">
    <location>
        <begin position="358"/>
        <end position="410"/>
    </location>
</feature>
<protein>
    <recommendedName>
        <fullName evidence="2">SPOR domain-containing protein</fullName>
    </recommendedName>
</protein>
<evidence type="ECO:0000256" key="1">
    <source>
        <dbReference type="SAM" id="MobiDB-lite"/>
    </source>
</evidence>
<evidence type="ECO:0000259" key="2">
    <source>
        <dbReference type="PROSITE" id="PS51724"/>
    </source>
</evidence>
<dbReference type="Proteomes" id="UP000464374">
    <property type="component" value="Chromosome"/>
</dbReference>
<feature type="compositionally biased region" description="Acidic residues" evidence="1">
    <location>
        <begin position="400"/>
        <end position="410"/>
    </location>
</feature>
<dbReference type="SUPFAM" id="SSF110997">
    <property type="entry name" value="Sporulation related repeat"/>
    <property type="match status" value="1"/>
</dbReference>
<dbReference type="AlphaFoldDB" id="A0A6P1Y0F2"/>
<dbReference type="RefSeq" id="WP_162663586.1">
    <property type="nucleotide sequence ID" value="NZ_CP048020.1"/>
</dbReference>
<feature type="compositionally biased region" description="Basic and acidic residues" evidence="1">
    <location>
        <begin position="158"/>
        <end position="169"/>
    </location>
</feature>
<feature type="domain" description="SPOR" evidence="2">
    <location>
        <begin position="484"/>
        <end position="562"/>
    </location>
</feature>